<evidence type="ECO:0000256" key="1">
    <source>
        <dbReference type="SAM" id="MobiDB-lite"/>
    </source>
</evidence>
<feature type="compositionally biased region" description="Low complexity" evidence="1">
    <location>
        <begin position="18"/>
        <end position="28"/>
    </location>
</feature>
<dbReference type="EMBL" id="OW240913">
    <property type="protein sequence ID" value="CAH2251909.1"/>
    <property type="molecule type" value="Genomic_DNA"/>
</dbReference>
<keyword evidence="3" id="KW-1185">Reference proteome</keyword>
<evidence type="ECO:0000313" key="3">
    <source>
        <dbReference type="Proteomes" id="UP001295444"/>
    </source>
</evidence>
<organism evidence="2 3">
    <name type="scientific">Pelobates cultripes</name>
    <name type="common">Western spadefoot toad</name>
    <dbReference type="NCBI Taxonomy" id="61616"/>
    <lineage>
        <taxon>Eukaryota</taxon>
        <taxon>Metazoa</taxon>
        <taxon>Chordata</taxon>
        <taxon>Craniata</taxon>
        <taxon>Vertebrata</taxon>
        <taxon>Euteleostomi</taxon>
        <taxon>Amphibia</taxon>
        <taxon>Batrachia</taxon>
        <taxon>Anura</taxon>
        <taxon>Pelobatoidea</taxon>
        <taxon>Pelobatidae</taxon>
        <taxon>Pelobates</taxon>
    </lineage>
</organism>
<gene>
    <name evidence="2" type="ORF">PECUL_23A039549</name>
</gene>
<feature type="non-terminal residue" evidence="2">
    <location>
        <position position="81"/>
    </location>
</feature>
<name>A0AAD1RFX4_PELCU</name>
<sequence>MKQATHPPPNQKQPIPPASTYATITTTTDQRKGAGRRHHATRAQEAPTKHRRGLTLQTGNPGAAPRDTSLVSRWRWDTRLL</sequence>
<feature type="region of interest" description="Disordered" evidence="1">
    <location>
        <begin position="1"/>
        <end position="70"/>
    </location>
</feature>
<accession>A0AAD1RFX4</accession>
<feature type="compositionally biased region" description="Pro residues" evidence="1">
    <location>
        <begin position="1"/>
        <end position="17"/>
    </location>
</feature>
<protein>
    <submittedName>
        <fullName evidence="2">Uncharacterized protein</fullName>
    </submittedName>
</protein>
<reference evidence="2" key="1">
    <citation type="submission" date="2022-03" db="EMBL/GenBank/DDBJ databases">
        <authorList>
            <person name="Alioto T."/>
            <person name="Alioto T."/>
            <person name="Gomez Garrido J."/>
        </authorList>
    </citation>
    <scope>NUCLEOTIDE SEQUENCE</scope>
</reference>
<dbReference type="Proteomes" id="UP001295444">
    <property type="component" value="Chromosome 02"/>
</dbReference>
<proteinExistence type="predicted"/>
<dbReference type="AlphaFoldDB" id="A0AAD1RFX4"/>
<evidence type="ECO:0000313" key="2">
    <source>
        <dbReference type="EMBL" id="CAH2251909.1"/>
    </source>
</evidence>